<dbReference type="PROSITE" id="PS00028">
    <property type="entry name" value="ZINC_FINGER_C2H2_1"/>
    <property type="match status" value="5"/>
</dbReference>
<dbReference type="EMBL" id="LR129951">
    <property type="protein sequence ID" value="VDH80593.1"/>
    <property type="molecule type" value="mRNA"/>
</dbReference>
<comment type="function">
    <text evidence="12">Transcription factor required for gene expression specific to photoreceptor cells.</text>
</comment>
<reference evidence="17" key="1">
    <citation type="submission" date="2018-11" db="EMBL/GenBank/DDBJ databases">
        <authorList>
            <person name="Eriksson J."/>
        </authorList>
    </citation>
    <scope>NUCLEOTIDE SEQUENCE</scope>
</reference>
<dbReference type="AlphaFoldDB" id="A0A3S5CZE0"/>
<sequence>MSDAHYYRSMENCYAPNNPASYSHELWKPPGHTHLKTVNQDLQTRSPMDFNVNGFSLSPIEFDPVSSIFSFTPCPSSYKDFPMFKEKNPHDVADVLLSLKHAVVHPHMTGQLSPLSPVGNFNPYGQPIPSQSHAPPTISYPGPTQPQSLQSGHNSCNTMNQYAQCMPDPGPGGQPIQTGQNSMFPSMSVNLSMSMSMHGVPGNVAYNMGDNRNASQHPIQWNPPPQHPYSYTQNHPNSAQTIQFNSPNNQNYNPAGTYSFTAEFRGDMPDKDVYKPLHGNSFKPITKTYGNFANSLRKKALSQRHTNLYSATTTDQTSKTNLCRICGKTYARPSTLKTHMRTHSGEKPYRCSTCNKSFSQAANLTAHIRTHSGEKPFRCPICDRRFSQSSSVTTHMRTHSGERPYRCRMCKKAFSDSSTLTKHLRIHSGEKPYQCKLCLLRFSQSGNLNRHMRVHTNNA</sequence>
<name>A0A3S5CZE0_9BILA</name>
<dbReference type="PROSITE" id="PS50157">
    <property type="entry name" value="ZINC_FINGER_C2H2_2"/>
    <property type="match status" value="5"/>
</dbReference>
<dbReference type="InterPro" id="IPR036236">
    <property type="entry name" value="Znf_C2H2_sf"/>
</dbReference>
<dbReference type="FunFam" id="3.30.160.60:FF:000875">
    <property type="entry name" value="zinc finger protein 236 isoform X7"/>
    <property type="match status" value="1"/>
</dbReference>
<keyword evidence="4" id="KW-0677">Repeat</keyword>
<evidence type="ECO:0000313" key="17">
    <source>
        <dbReference type="EMBL" id="VDH80593.1"/>
    </source>
</evidence>
<evidence type="ECO:0000256" key="8">
    <source>
        <dbReference type="ARBA" id="ARBA00023125"/>
    </source>
</evidence>
<evidence type="ECO:0000256" key="14">
    <source>
        <dbReference type="PROSITE-ProRule" id="PRU00042"/>
    </source>
</evidence>
<feature type="domain" description="C2H2-type" evidence="16">
    <location>
        <begin position="349"/>
        <end position="376"/>
    </location>
</feature>
<organism evidence="17">
    <name type="scientific">Euperipatoides kanangrensis</name>
    <dbReference type="NCBI Taxonomy" id="488523"/>
    <lineage>
        <taxon>Eukaryota</taxon>
        <taxon>Metazoa</taxon>
        <taxon>Ecdysozoa</taxon>
        <taxon>Onychophora</taxon>
        <taxon>Udeonychophora</taxon>
        <taxon>Euonychophora</taxon>
        <taxon>Peripatopsidae</taxon>
        <taxon>Euperipatoides</taxon>
    </lineage>
</organism>
<dbReference type="Pfam" id="PF00096">
    <property type="entry name" value="zf-C2H2"/>
    <property type="match status" value="5"/>
</dbReference>
<dbReference type="PANTHER" id="PTHR23235">
    <property type="entry name" value="KRUEPPEL-LIKE TRANSCRIPTION FACTOR"/>
    <property type="match status" value="1"/>
</dbReference>
<dbReference type="FunFam" id="3.30.160.60:FF:002343">
    <property type="entry name" value="Zinc finger protein 33A"/>
    <property type="match status" value="1"/>
</dbReference>
<feature type="domain" description="C2H2-type" evidence="16">
    <location>
        <begin position="321"/>
        <end position="348"/>
    </location>
</feature>
<evidence type="ECO:0000256" key="2">
    <source>
        <dbReference type="ARBA" id="ARBA00022606"/>
    </source>
</evidence>
<dbReference type="FunFam" id="3.30.160.60:FF:001159">
    <property type="entry name" value="Protein glass"/>
    <property type="match status" value="1"/>
</dbReference>
<dbReference type="GO" id="GO:0000981">
    <property type="term" value="F:DNA-binding transcription factor activity, RNA polymerase II-specific"/>
    <property type="evidence" value="ECO:0007669"/>
    <property type="project" value="TreeGrafter"/>
</dbReference>
<protein>
    <recommendedName>
        <fullName evidence="13">Protein glass</fullName>
    </recommendedName>
</protein>
<evidence type="ECO:0000256" key="1">
    <source>
        <dbReference type="ARBA" id="ARBA00004123"/>
    </source>
</evidence>
<keyword evidence="2" id="KW-0716">Sensory transduction</keyword>
<dbReference type="GO" id="GO:0007601">
    <property type="term" value="P:visual perception"/>
    <property type="evidence" value="ECO:0007669"/>
    <property type="project" value="UniProtKB-KW"/>
</dbReference>
<evidence type="ECO:0000256" key="7">
    <source>
        <dbReference type="ARBA" id="ARBA00023015"/>
    </source>
</evidence>
<evidence type="ECO:0000256" key="3">
    <source>
        <dbReference type="ARBA" id="ARBA00022723"/>
    </source>
</evidence>
<feature type="domain" description="C2H2-type" evidence="16">
    <location>
        <begin position="377"/>
        <end position="404"/>
    </location>
</feature>
<evidence type="ECO:0000259" key="16">
    <source>
        <dbReference type="PROSITE" id="PS50157"/>
    </source>
</evidence>
<dbReference type="GO" id="GO:0005634">
    <property type="term" value="C:nucleus"/>
    <property type="evidence" value="ECO:0007669"/>
    <property type="project" value="UniProtKB-SubCell"/>
</dbReference>
<keyword evidence="6" id="KW-0862">Zinc</keyword>
<accession>A0A3S5CZE0</accession>
<keyword evidence="10" id="KW-0539">Nucleus</keyword>
<evidence type="ECO:0000256" key="6">
    <source>
        <dbReference type="ARBA" id="ARBA00022833"/>
    </source>
</evidence>
<keyword evidence="11" id="KW-0844">Vision</keyword>
<keyword evidence="7" id="KW-0805">Transcription regulation</keyword>
<dbReference type="SUPFAM" id="SSF57667">
    <property type="entry name" value="beta-beta-alpha zinc fingers"/>
    <property type="match status" value="3"/>
</dbReference>
<evidence type="ECO:0000256" key="13">
    <source>
        <dbReference type="ARBA" id="ARBA00067600"/>
    </source>
</evidence>
<gene>
    <name evidence="17" type="primary">Eka-glass</name>
</gene>
<dbReference type="FunFam" id="3.30.160.60:FF:000310">
    <property type="entry name" value="GLIS family zinc finger 2"/>
    <property type="match status" value="1"/>
</dbReference>
<evidence type="ECO:0000256" key="15">
    <source>
        <dbReference type="SAM" id="MobiDB-lite"/>
    </source>
</evidence>
<comment type="subcellular location">
    <subcellularLocation>
        <location evidence="1">Nucleus</location>
    </subcellularLocation>
</comment>
<proteinExistence type="evidence at transcript level"/>
<feature type="domain" description="C2H2-type" evidence="16">
    <location>
        <begin position="405"/>
        <end position="432"/>
    </location>
</feature>
<dbReference type="PANTHER" id="PTHR23235:SF120">
    <property type="entry name" value="KRUPPEL-LIKE FACTOR 15"/>
    <property type="match status" value="1"/>
</dbReference>
<evidence type="ECO:0000256" key="12">
    <source>
        <dbReference type="ARBA" id="ARBA00058744"/>
    </source>
</evidence>
<evidence type="ECO:0000256" key="4">
    <source>
        <dbReference type="ARBA" id="ARBA00022737"/>
    </source>
</evidence>
<feature type="domain" description="C2H2-type" evidence="16">
    <location>
        <begin position="433"/>
        <end position="459"/>
    </location>
</feature>
<feature type="region of interest" description="Disordered" evidence="15">
    <location>
        <begin position="128"/>
        <end position="153"/>
    </location>
</feature>
<dbReference type="GO" id="GO:0008270">
    <property type="term" value="F:zinc ion binding"/>
    <property type="evidence" value="ECO:0007669"/>
    <property type="project" value="UniProtKB-KW"/>
</dbReference>
<dbReference type="InterPro" id="IPR013087">
    <property type="entry name" value="Znf_C2H2_type"/>
</dbReference>
<evidence type="ECO:0000256" key="9">
    <source>
        <dbReference type="ARBA" id="ARBA00023163"/>
    </source>
</evidence>
<evidence type="ECO:0000256" key="5">
    <source>
        <dbReference type="ARBA" id="ARBA00022771"/>
    </source>
</evidence>
<dbReference type="Gene3D" id="3.30.160.60">
    <property type="entry name" value="Classic Zinc Finger"/>
    <property type="match status" value="5"/>
</dbReference>
<keyword evidence="9" id="KW-0804">Transcription</keyword>
<keyword evidence="3" id="KW-0479">Metal-binding</keyword>
<keyword evidence="5 14" id="KW-0863">Zinc-finger</keyword>
<evidence type="ECO:0000256" key="11">
    <source>
        <dbReference type="ARBA" id="ARBA00023305"/>
    </source>
</evidence>
<keyword evidence="8" id="KW-0238">DNA-binding</keyword>
<dbReference type="GO" id="GO:0000978">
    <property type="term" value="F:RNA polymerase II cis-regulatory region sequence-specific DNA binding"/>
    <property type="evidence" value="ECO:0007669"/>
    <property type="project" value="TreeGrafter"/>
</dbReference>
<dbReference type="SMART" id="SM00355">
    <property type="entry name" value="ZnF_C2H2"/>
    <property type="match status" value="5"/>
</dbReference>
<evidence type="ECO:0000256" key="10">
    <source>
        <dbReference type="ARBA" id="ARBA00023242"/>
    </source>
</evidence>
<dbReference type="FunFam" id="3.30.160.60:FF:000096">
    <property type="entry name" value="Zinc finger and BTB domain-containing protein 18 isoform 1"/>
    <property type="match status" value="1"/>
</dbReference>